<proteinExistence type="predicted"/>
<feature type="transmembrane region" description="Helical" evidence="1">
    <location>
        <begin position="117"/>
        <end position="137"/>
    </location>
</feature>
<name>A0AAE4Z925_9BACT</name>
<feature type="transmembrane region" description="Helical" evidence="1">
    <location>
        <begin position="51"/>
        <end position="73"/>
    </location>
</feature>
<keyword evidence="1" id="KW-0812">Transmembrane</keyword>
<evidence type="ECO:0008006" key="4">
    <source>
        <dbReference type="Google" id="ProtNLM"/>
    </source>
</evidence>
<keyword evidence="1" id="KW-0472">Membrane</keyword>
<dbReference type="Gene3D" id="1.25.40.10">
    <property type="entry name" value="Tetratricopeptide repeat domain"/>
    <property type="match status" value="3"/>
</dbReference>
<evidence type="ECO:0000313" key="2">
    <source>
        <dbReference type="EMBL" id="NIR73721.1"/>
    </source>
</evidence>
<accession>A0AAE4Z925</accession>
<evidence type="ECO:0000256" key="1">
    <source>
        <dbReference type="SAM" id="Phobius"/>
    </source>
</evidence>
<dbReference type="EMBL" id="JAACAK010000010">
    <property type="protein sequence ID" value="NIR73721.1"/>
    <property type="molecule type" value="Genomic_DNA"/>
</dbReference>
<gene>
    <name evidence="2" type="ORF">GWO12_01195</name>
</gene>
<organism evidence="2 3">
    <name type="scientific">Candidatus Kutchimonas denitrificans</name>
    <dbReference type="NCBI Taxonomy" id="3056748"/>
    <lineage>
        <taxon>Bacteria</taxon>
        <taxon>Pseudomonadati</taxon>
        <taxon>Gemmatimonadota</taxon>
        <taxon>Gemmatimonadia</taxon>
        <taxon>Candidatus Palauibacterales</taxon>
        <taxon>Candidatus Palauibacteraceae</taxon>
        <taxon>Candidatus Kutchimonas</taxon>
    </lineage>
</organism>
<reference evidence="2 3" key="1">
    <citation type="submission" date="2020-01" db="EMBL/GenBank/DDBJ databases">
        <title>Genomes assembled from Gulf of Kutch pelagic sediment metagenomes.</title>
        <authorList>
            <person name="Chandrashekar M."/>
            <person name="Mahajan M.S."/>
            <person name="Dave K.J."/>
            <person name="Vatsa P."/>
            <person name="Nathani N.M."/>
        </authorList>
    </citation>
    <scope>NUCLEOTIDE SEQUENCE [LARGE SCALE GENOMIC DNA]</scope>
    <source>
        <strain evidence="2">KS3-K002</strain>
    </source>
</reference>
<feature type="transmembrane region" description="Helical" evidence="1">
    <location>
        <begin position="21"/>
        <end position="39"/>
    </location>
</feature>
<dbReference type="PANTHER" id="PTHR12558:SF13">
    <property type="entry name" value="CELL DIVISION CYCLE PROTEIN 27 HOMOLOG"/>
    <property type="match status" value="1"/>
</dbReference>
<evidence type="ECO:0000313" key="3">
    <source>
        <dbReference type="Proteomes" id="UP000702544"/>
    </source>
</evidence>
<dbReference type="Proteomes" id="UP000702544">
    <property type="component" value="Unassembled WGS sequence"/>
</dbReference>
<sequence length="777" mass="84972">MSQPDSSGPAGFWSRVKKSRIAQVLVAYLAVSWGILEVSEILQEALQFPSWVLGVAVLLLAIGLVIVSATAWVQAHPQTRERAARDELPDSWEIEPAEITRSLARGRLPHLTWARSLLGGVVAFSLLFGFAGLYVIIKDRGRSFAPAEAIASDAGVGLAVLPFTVSGGELDEWREGMVNLLSTNLDGAAGLRAINGRTVLARWDELVGGAGRVDEPTSLKVAGATGARFALLGSAVGIGPRVRLVADVYEVESGRPLGQASVEGSPDSVLALVDRLSIEVLRSIMGSGQDALPSFDLASITTSSVPALKAFLEGETAFRQANYGAAVAAYERAVQVDTTFALAFSRLGEAYGWKEYASHPLSIQNRQRALELVDRLPERQALLVRADAARGTYEAVELAREAVRRYPDDPGAWYLLGEVFYHQRGQSLGSWEETDEAFTRAVELDPSFAPYWAHRVDIAFSVADSALAAGRLAEYERLAVKSDNLRRVEAAMAFAYGDSAAKAAARRTLESLPGQEINSYLAALTPDARLWRIWDEGFRMLERDELLFFNHFNRVRSSLAHGALEEAIAGLEEPTTPAGLRTCMFVVLHVVGLPVGEARLESAASLANVDTTAGWPLNCAAMYAANESRWDDHRMLVEKLDALTDRARAEGDEDAERLNAALSSWARGFGEWKRGRPEAGFPLMEEGRRNGVSMTEISGDLLMEMGDYQQAVRHYRTDWTDPVARLKLAQAYELLGQSEKAHEAYAYFVEAWADADPELQPMVEEAKRSMVRLRGDF</sequence>
<keyword evidence="1" id="KW-1133">Transmembrane helix</keyword>
<dbReference type="InterPro" id="IPR011990">
    <property type="entry name" value="TPR-like_helical_dom_sf"/>
</dbReference>
<dbReference type="AlphaFoldDB" id="A0AAE4Z925"/>
<protein>
    <recommendedName>
        <fullName evidence="4">Tetratricopeptide repeat protein</fullName>
    </recommendedName>
</protein>
<dbReference type="SUPFAM" id="SSF48452">
    <property type="entry name" value="TPR-like"/>
    <property type="match status" value="2"/>
</dbReference>
<dbReference type="PANTHER" id="PTHR12558">
    <property type="entry name" value="CELL DIVISION CYCLE 16,23,27"/>
    <property type="match status" value="1"/>
</dbReference>
<comment type="caution">
    <text evidence="2">The sequence shown here is derived from an EMBL/GenBank/DDBJ whole genome shotgun (WGS) entry which is preliminary data.</text>
</comment>